<dbReference type="Pfam" id="PF01575">
    <property type="entry name" value="MaoC_dehydratas"/>
    <property type="match status" value="1"/>
</dbReference>
<evidence type="ECO:0000259" key="1">
    <source>
        <dbReference type="Pfam" id="PF01575"/>
    </source>
</evidence>
<dbReference type="PANTHER" id="PTHR43437:SF3">
    <property type="entry name" value="HYDROXYACYL-THIOESTER DEHYDRATASE TYPE 2, MITOCHONDRIAL"/>
    <property type="match status" value="1"/>
</dbReference>
<proteinExistence type="predicted"/>
<evidence type="ECO:0000313" key="2">
    <source>
        <dbReference type="EMBL" id="OGE64826.1"/>
    </source>
</evidence>
<dbReference type="Proteomes" id="UP000178859">
    <property type="component" value="Unassembled WGS sequence"/>
</dbReference>
<dbReference type="GO" id="GO:0006633">
    <property type="term" value="P:fatty acid biosynthetic process"/>
    <property type="evidence" value="ECO:0007669"/>
    <property type="project" value="TreeGrafter"/>
</dbReference>
<feature type="domain" description="MaoC-like" evidence="1">
    <location>
        <begin position="28"/>
        <end position="112"/>
    </location>
</feature>
<dbReference type="InterPro" id="IPR002539">
    <property type="entry name" value="MaoC-like_dom"/>
</dbReference>
<dbReference type="SUPFAM" id="SSF54637">
    <property type="entry name" value="Thioesterase/thiol ester dehydrase-isomerase"/>
    <property type="match status" value="1"/>
</dbReference>
<dbReference type="AlphaFoldDB" id="A0A1F5MHH3"/>
<dbReference type="EMBL" id="MFDT01000033">
    <property type="protein sequence ID" value="OGE64826.1"/>
    <property type="molecule type" value="Genomic_DNA"/>
</dbReference>
<dbReference type="GO" id="GO:0019171">
    <property type="term" value="F:(3R)-hydroxyacyl-[acyl-carrier-protein] dehydratase activity"/>
    <property type="evidence" value="ECO:0007669"/>
    <property type="project" value="TreeGrafter"/>
</dbReference>
<gene>
    <name evidence="2" type="ORF">A3I48_01100</name>
</gene>
<dbReference type="InterPro" id="IPR050965">
    <property type="entry name" value="UPF0336/Enoyl-CoA_hydratase"/>
</dbReference>
<dbReference type="InterPro" id="IPR029069">
    <property type="entry name" value="HotDog_dom_sf"/>
</dbReference>
<dbReference type="PANTHER" id="PTHR43437">
    <property type="entry name" value="HYDROXYACYL-THIOESTER DEHYDRATASE TYPE 2, MITOCHONDRIAL-RELATED"/>
    <property type="match status" value="1"/>
</dbReference>
<dbReference type="Gene3D" id="3.10.129.10">
    <property type="entry name" value="Hotdog Thioesterase"/>
    <property type="match status" value="1"/>
</dbReference>
<comment type="caution">
    <text evidence="2">The sequence shown here is derived from an EMBL/GenBank/DDBJ whole genome shotgun (WGS) entry which is preliminary data.</text>
</comment>
<sequence length="144" mass="16339">MNYKFPLPVNVKFSQIKIGSEYSFNKIFSNSDILSFAKLTGDFNPLHINPNHGQKIFRQNIIHGMLTASLFSTLVGMYYPGKNCLYLSQETEFIRPIYPNQEMTVKGTIISKVEALKLINIKTEILLKGEVVIKGLAKVKVLEQ</sequence>
<organism evidence="2 3">
    <name type="scientific">Candidatus Daviesbacteria bacterium RIFCSPLOWO2_02_FULL_36_7</name>
    <dbReference type="NCBI Taxonomy" id="1797792"/>
    <lineage>
        <taxon>Bacteria</taxon>
        <taxon>Candidatus Daviesiibacteriota</taxon>
    </lineage>
</organism>
<protein>
    <recommendedName>
        <fullName evidence="1">MaoC-like domain-containing protein</fullName>
    </recommendedName>
</protein>
<accession>A0A1F5MHH3</accession>
<dbReference type="CDD" id="cd03449">
    <property type="entry name" value="R_hydratase"/>
    <property type="match status" value="1"/>
</dbReference>
<evidence type="ECO:0000313" key="3">
    <source>
        <dbReference type="Proteomes" id="UP000178859"/>
    </source>
</evidence>
<name>A0A1F5MHH3_9BACT</name>
<reference evidence="2 3" key="1">
    <citation type="journal article" date="2016" name="Nat. Commun.">
        <title>Thousands of microbial genomes shed light on interconnected biogeochemical processes in an aquifer system.</title>
        <authorList>
            <person name="Anantharaman K."/>
            <person name="Brown C.T."/>
            <person name="Hug L.A."/>
            <person name="Sharon I."/>
            <person name="Castelle C.J."/>
            <person name="Probst A.J."/>
            <person name="Thomas B.C."/>
            <person name="Singh A."/>
            <person name="Wilkins M.J."/>
            <person name="Karaoz U."/>
            <person name="Brodie E.L."/>
            <person name="Williams K.H."/>
            <person name="Hubbard S.S."/>
            <person name="Banfield J.F."/>
        </authorList>
    </citation>
    <scope>NUCLEOTIDE SEQUENCE [LARGE SCALE GENOMIC DNA]</scope>
</reference>